<name>A0ABQ0H789_9HYPH</name>
<proteinExistence type="predicted"/>
<dbReference type="Gene3D" id="3.40.190.10">
    <property type="entry name" value="Periplasmic binding protein-like II"/>
    <property type="match status" value="2"/>
</dbReference>
<reference evidence="2 3" key="1">
    <citation type="submission" date="2024-10" db="EMBL/GenBank/DDBJ databases">
        <title>Isolation, draft genome sequencing and identification of Phyllobacterium sp. NSA23, isolated from leaf soil.</title>
        <authorList>
            <person name="Akita H."/>
        </authorList>
    </citation>
    <scope>NUCLEOTIDE SEQUENCE [LARGE SCALE GENOMIC DNA]</scope>
    <source>
        <strain evidence="2 3">NSA23</strain>
    </source>
</reference>
<evidence type="ECO:0000256" key="1">
    <source>
        <dbReference type="ARBA" id="ARBA00022729"/>
    </source>
</evidence>
<dbReference type="EMBL" id="BAAFZP010000002">
    <property type="protein sequence ID" value="GAB1584784.1"/>
    <property type="molecule type" value="Genomic_DNA"/>
</dbReference>
<sequence>MRYGFPKEGFPIWMDNVAVLKDAKNADNARLFQDFVMEPENAAMIADFTRYLVGIKGAEKFTKENVVTAQENVIPEWATTSAQWLEACPPEATELYTKIWASIQK</sequence>
<dbReference type="PANTHER" id="PTHR30222:SF12">
    <property type="entry name" value="NORSPERMIDINE SENSOR"/>
    <property type="match status" value="1"/>
</dbReference>
<keyword evidence="1" id="KW-0732">Signal</keyword>
<organism evidence="2 3">
    <name type="scientific">Phyllobacterium phragmitis</name>
    <dbReference type="NCBI Taxonomy" id="2670329"/>
    <lineage>
        <taxon>Bacteria</taxon>
        <taxon>Pseudomonadati</taxon>
        <taxon>Pseudomonadota</taxon>
        <taxon>Alphaproteobacteria</taxon>
        <taxon>Hyphomicrobiales</taxon>
        <taxon>Phyllobacteriaceae</taxon>
        <taxon>Phyllobacterium</taxon>
    </lineage>
</organism>
<accession>A0ABQ0H789</accession>
<evidence type="ECO:0000313" key="3">
    <source>
        <dbReference type="Proteomes" id="UP001628091"/>
    </source>
</evidence>
<evidence type="ECO:0000313" key="2">
    <source>
        <dbReference type="EMBL" id="GAB1584784.1"/>
    </source>
</evidence>
<keyword evidence="3" id="KW-1185">Reference proteome</keyword>
<gene>
    <name evidence="2" type="ORF">PPNSA23_47270</name>
</gene>
<evidence type="ECO:0008006" key="4">
    <source>
        <dbReference type="Google" id="ProtNLM"/>
    </source>
</evidence>
<comment type="caution">
    <text evidence="2">The sequence shown here is derived from an EMBL/GenBank/DDBJ whole genome shotgun (WGS) entry which is preliminary data.</text>
</comment>
<dbReference type="SUPFAM" id="SSF53850">
    <property type="entry name" value="Periplasmic binding protein-like II"/>
    <property type="match status" value="1"/>
</dbReference>
<dbReference type="Proteomes" id="UP001628091">
    <property type="component" value="Unassembled WGS sequence"/>
</dbReference>
<protein>
    <recommendedName>
        <fullName evidence="4">ABC transporter substrate-binding protein</fullName>
    </recommendedName>
</protein>
<dbReference type="PANTHER" id="PTHR30222">
    <property type="entry name" value="SPERMIDINE/PUTRESCINE-BINDING PERIPLASMIC PROTEIN"/>
    <property type="match status" value="1"/>
</dbReference>